<dbReference type="Pfam" id="PF00018">
    <property type="entry name" value="SH3_1"/>
    <property type="match status" value="1"/>
</dbReference>
<feature type="compositionally biased region" description="Pro residues" evidence="3">
    <location>
        <begin position="214"/>
        <end position="232"/>
    </location>
</feature>
<accession>A0A8K0UJ42</accession>
<dbReference type="Proteomes" id="UP000813824">
    <property type="component" value="Unassembled WGS sequence"/>
</dbReference>
<keyword evidence="6" id="KW-1185">Reference proteome</keyword>
<dbReference type="SUPFAM" id="SSF50044">
    <property type="entry name" value="SH3-domain"/>
    <property type="match status" value="1"/>
</dbReference>
<dbReference type="InterPro" id="IPR036028">
    <property type="entry name" value="SH3-like_dom_sf"/>
</dbReference>
<feature type="compositionally biased region" description="Pro residues" evidence="3">
    <location>
        <begin position="177"/>
        <end position="193"/>
    </location>
</feature>
<evidence type="ECO:0000313" key="6">
    <source>
        <dbReference type="Proteomes" id="UP000813824"/>
    </source>
</evidence>
<gene>
    <name evidence="5" type="ORF">BXZ70DRAFT_947473</name>
</gene>
<dbReference type="PRINTS" id="PR01217">
    <property type="entry name" value="PRICHEXTENSN"/>
</dbReference>
<dbReference type="PRINTS" id="PR00452">
    <property type="entry name" value="SH3DOMAIN"/>
</dbReference>
<evidence type="ECO:0000259" key="4">
    <source>
        <dbReference type="PROSITE" id="PS50002"/>
    </source>
</evidence>
<name>A0A8K0UJ42_9AGAR</name>
<dbReference type="PANTHER" id="PTHR45929">
    <property type="entry name" value="JAK PATHWAY SIGNAL TRANSDUCTION ADAPTOR MOLECULE"/>
    <property type="match status" value="1"/>
</dbReference>
<evidence type="ECO:0000256" key="2">
    <source>
        <dbReference type="PROSITE-ProRule" id="PRU00192"/>
    </source>
</evidence>
<dbReference type="PANTHER" id="PTHR45929:SF7">
    <property type="entry name" value="LAS SEVENTEEN-BINDING PROTEIN 1"/>
    <property type="match status" value="1"/>
</dbReference>
<dbReference type="Gene3D" id="2.30.30.40">
    <property type="entry name" value="SH3 Domains"/>
    <property type="match status" value="1"/>
</dbReference>
<dbReference type="OrthoDB" id="5983572at2759"/>
<comment type="caution">
    <text evidence="5">The sequence shown here is derived from an EMBL/GenBank/DDBJ whole genome shotgun (WGS) entry which is preliminary data.</text>
</comment>
<evidence type="ECO:0000256" key="1">
    <source>
        <dbReference type="ARBA" id="ARBA00022443"/>
    </source>
</evidence>
<reference evidence="5" key="1">
    <citation type="journal article" date="2021" name="New Phytol.">
        <title>Evolutionary innovations through gain and loss of genes in the ectomycorrhizal Boletales.</title>
        <authorList>
            <person name="Wu G."/>
            <person name="Miyauchi S."/>
            <person name="Morin E."/>
            <person name="Kuo A."/>
            <person name="Drula E."/>
            <person name="Varga T."/>
            <person name="Kohler A."/>
            <person name="Feng B."/>
            <person name="Cao Y."/>
            <person name="Lipzen A."/>
            <person name="Daum C."/>
            <person name="Hundley H."/>
            <person name="Pangilinan J."/>
            <person name="Johnson J."/>
            <person name="Barry K."/>
            <person name="LaButti K."/>
            <person name="Ng V."/>
            <person name="Ahrendt S."/>
            <person name="Min B."/>
            <person name="Choi I.G."/>
            <person name="Park H."/>
            <person name="Plett J.M."/>
            <person name="Magnuson J."/>
            <person name="Spatafora J.W."/>
            <person name="Nagy L.G."/>
            <person name="Henrissat B."/>
            <person name="Grigoriev I.V."/>
            <person name="Yang Z.L."/>
            <person name="Xu J."/>
            <person name="Martin F.M."/>
        </authorList>
    </citation>
    <scope>NUCLEOTIDE SEQUENCE</scope>
    <source>
        <strain evidence="5">KKN 215</strain>
    </source>
</reference>
<dbReference type="PROSITE" id="PS50002">
    <property type="entry name" value="SH3"/>
    <property type="match status" value="1"/>
</dbReference>
<dbReference type="InterPro" id="IPR001452">
    <property type="entry name" value="SH3_domain"/>
</dbReference>
<dbReference type="AlphaFoldDB" id="A0A8K0UJ42"/>
<dbReference type="FunFam" id="2.30.30.40:FF:000072">
    <property type="entry name" value="Unconventional Myosin IB"/>
    <property type="match status" value="1"/>
</dbReference>
<evidence type="ECO:0000256" key="3">
    <source>
        <dbReference type="SAM" id="MobiDB-lite"/>
    </source>
</evidence>
<dbReference type="SMART" id="SM00326">
    <property type="entry name" value="SH3"/>
    <property type="match status" value="1"/>
</dbReference>
<feature type="region of interest" description="Disordered" evidence="3">
    <location>
        <begin position="150"/>
        <end position="246"/>
    </location>
</feature>
<evidence type="ECO:0000313" key="5">
    <source>
        <dbReference type="EMBL" id="KAH8094449.1"/>
    </source>
</evidence>
<sequence>MAESALLAHIVSQTKANVSFLAAHNHLSQADANTMLSRLDAIESKGITSPQASLATLTNSLHSMSVSTPAPVVAVTPEPTRREVPPPPSRTQKARALWAYNEEGQEPNDLSFAPGEIIEIVDETNADWWTGKCRGKQGLFPSNHVEKIAASAPSPAPAAPHTLPTPAATPSSYSPPAWSPPSGPPMPSMPMPGTPYHGEKSAPFPPYGGYGAPSGPPPGPSYAPPPGAPAPPVAVDGPKKKKFGGDLGKTMATAAAGGVGFGAGECQLFISHI</sequence>
<organism evidence="5 6">
    <name type="scientific">Cristinia sonorae</name>
    <dbReference type="NCBI Taxonomy" id="1940300"/>
    <lineage>
        <taxon>Eukaryota</taxon>
        <taxon>Fungi</taxon>
        <taxon>Dikarya</taxon>
        <taxon>Basidiomycota</taxon>
        <taxon>Agaricomycotina</taxon>
        <taxon>Agaricomycetes</taxon>
        <taxon>Agaricomycetidae</taxon>
        <taxon>Agaricales</taxon>
        <taxon>Pleurotineae</taxon>
        <taxon>Stephanosporaceae</taxon>
        <taxon>Cristinia</taxon>
    </lineage>
</organism>
<dbReference type="InterPro" id="IPR050670">
    <property type="entry name" value="STAM"/>
</dbReference>
<feature type="domain" description="SH3" evidence="4">
    <location>
        <begin position="89"/>
        <end position="150"/>
    </location>
</feature>
<dbReference type="EMBL" id="JAEVFJ010000026">
    <property type="protein sequence ID" value="KAH8094449.1"/>
    <property type="molecule type" value="Genomic_DNA"/>
</dbReference>
<feature type="compositionally biased region" description="Low complexity" evidence="3">
    <location>
        <begin position="150"/>
        <end position="176"/>
    </location>
</feature>
<keyword evidence="1 2" id="KW-0728">SH3 domain</keyword>
<proteinExistence type="predicted"/>
<protein>
    <submittedName>
        <fullName evidence="5">SH3 domain-containing protein</fullName>
    </submittedName>
</protein>